<keyword evidence="5" id="KW-0133">Cell shape</keyword>
<dbReference type="GO" id="GO:0008360">
    <property type="term" value="P:regulation of cell shape"/>
    <property type="evidence" value="ECO:0007669"/>
    <property type="project" value="UniProtKB-KW"/>
</dbReference>
<dbReference type="NCBIfam" id="TIGR03426">
    <property type="entry name" value="shape_MreD"/>
    <property type="match status" value="1"/>
</dbReference>
<keyword evidence="3" id="KW-1003">Cell membrane</keyword>
<keyword evidence="6 8" id="KW-1133">Transmembrane helix</keyword>
<evidence type="ECO:0000256" key="6">
    <source>
        <dbReference type="ARBA" id="ARBA00022989"/>
    </source>
</evidence>
<reference evidence="10" key="1">
    <citation type="submission" date="2017-09" db="EMBL/GenBank/DDBJ databases">
        <authorList>
            <person name="Varghese N."/>
            <person name="Submissions S."/>
        </authorList>
    </citation>
    <scope>NUCLEOTIDE SEQUENCE [LARGE SCALE GENOMIC DNA]</scope>
    <source>
        <strain evidence="10">C7</strain>
    </source>
</reference>
<gene>
    <name evidence="9" type="ORF">SAMN06273572_101895</name>
</gene>
<evidence type="ECO:0000256" key="7">
    <source>
        <dbReference type="ARBA" id="ARBA00023136"/>
    </source>
</evidence>
<dbReference type="Proteomes" id="UP000220034">
    <property type="component" value="Unassembled WGS sequence"/>
</dbReference>
<dbReference type="AlphaFoldDB" id="A0A2C9CND2"/>
<dbReference type="InterPro" id="IPR007227">
    <property type="entry name" value="Cell_shape_determining_MreD"/>
</dbReference>
<dbReference type="EMBL" id="OCTN01000001">
    <property type="protein sequence ID" value="SOH93041.1"/>
    <property type="molecule type" value="Genomic_DNA"/>
</dbReference>
<name>A0A2C9CND2_9RHOB</name>
<dbReference type="Pfam" id="PF04093">
    <property type="entry name" value="MreD"/>
    <property type="match status" value="1"/>
</dbReference>
<proteinExistence type="inferred from homology"/>
<dbReference type="RefSeq" id="WP_097928579.1">
    <property type="nucleotide sequence ID" value="NZ_OCTN01000001.1"/>
</dbReference>
<evidence type="ECO:0000256" key="8">
    <source>
        <dbReference type="SAM" id="Phobius"/>
    </source>
</evidence>
<dbReference type="GO" id="GO:0005886">
    <property type="term" value="C:plasma membrane"/>
    <property type="evidence" value="ECO:0007669"/>
    <property type="project" value="UniProtKB-SubCell"/>
</dbReference>
<evidence type="ECO:0000256" key="2">
    <source>
        <dbReference type="ARBA" id="ARBA00007776"/>
    </source>
</evidence>
<keyword evidence="7 8" id="KW-0472">Membrane</keyword>
<keyword evidence="4 8" id="KW-0812">Transmembrane</keyword>
<evidence type="ECO:0000256" key="5">
    <source>
        <dbReference type="ARBA" id="ARBA00022960"/>
    </source>
</evidence>
<sequence>MTRRLTRILMLALTGFASILIVAVPVQPGATQWPMPDLLLMLCCYWVLRRPDCAPILVLFALGLIADMILMRPIGIGALTLVLITELLRAQIRTLRDTAFPLEWLTVAMLVGIGMLLQMALLWISLGTLPMPVEMAQYAGITILSYPAVALFCGGILGLRHRTSGKISYSNYLGEG</sequence>
<accession>A0A2C9CND2</accession>
<comment type="similarity">
    <text evidence="2">Belongs to the MreD family.</text>
</comment>
<evidence type="ECO:0000256" key="4">
    <source>
        <dbReference type="ARBA" id="ARBA00022692"/>
    </source>
</evidence>
<feature type="transmembrane region" description="Helical" evidence="8">
    <location>
        <begin position="56"/>
        <end position="84"/>
    </location>
</feature>
<evidence type="ECO:0000256" key="3">
    <source>
        <dbReference type="ARBA" id="ARBA00022475"/>
    </source>
</evidence>
<feature type="transmembrane region" description="Helical" evidence="8">
    <location>
        <begin position="104"/>
        <end position="126"/>
    </location>
</feature>
<organism evidence="9 10">
    <name type="scientific">Pontivivens marinum</name>
    <dbReference type="NCBI Taxonomy" id="1690039"/>
    <lineage>
        <taxon>Bacteria</taxon>
        <taxon>Pseudomonadati</taxon>
        <taxon>Pseudomonadota</taxon>
        <taxon>Alphaproteobacteria</taxon>
        <taxon>Rhodobacterales</taxon>
        <taxon>Paracoccaceae</taxon>
        <taxon>Pontivivens</taxon>
    </lineage>
</organism>
<dbReference type="OrthoDB" id="7629477at2"/>
<evidence type="ECO:0000256" key="1">
    <source>
        <dbReference type="ARBA" id="ARBA00004651"/>
    </source>
</evidence>
<comment type="subcellular location">
    <subcellularLocation>
        <location evidence="1">Cell membrane</location>
        <topology evidence="1">Multi-pass membrane protein</topology>
    </subcellularLocation>
</comment>
<protein>
    <submittedName>
        <fullName evidence="9">Rod shape-determining protein MreD</fullName>
    </submittedName>
</protein>
<feature type="transmembrane region" description="Helical" evidence="8">
    <location>
        <begin position="138"/>
        <end position="159"/>
    </location>
</feature>
<evidence type="ECO:0000313" key="9">
    <source>
        <dbReference type="EMBL" id="SOH93041.1"/>
    </source>
</evidence>
<keyword evidence="10" id="KW-1185">Reference proteome</keyword>
<evidence type="ECO:0000313" key="10">
    <source>
        <dbReference type="Proteomes" id="UP000220034"/>
    </source>
</evidence>